<keyword evidence="2" id="KW-0677">Repeat</keyword>
<dbReference type="SUPFAM" id="SSF57667">
    <property type="entry name" value="beta-beta-alpha zinc fingers"/>
    <property type="match status" value="1"/>
</dbReference>
<feature type="compositionally biased region" description="Low complexity" evidence="8">
    <location>
        <begin position="1"/>
        <end position="10"/>
    </location>
</feature>
<dbReference type="GO" id="GO:0003700">
    <property type="term" value="F:DNA-binding transcription factor activity"/>
    <property type="evidence" value="ECO:0007669"/>
    <property type="project" value="InterPro"/>
</dbReference>
<dbReference type="InterPro" id="IPR013087">
    <property type="entry name" value="Znf_C2H2_type"/>
</dbReference>
<feature type="region of interest" description="Disordered" evidence="8">
    <location>
        <begin position="66"/>
        <end position="96"/>
    </location>
</feature>
<keyword evidence="6" id="KW-0804">Transcription</keyword>
<dbReference type="Proteomes" id="UP000243499">
    <property type="component" value="Chromosome 8"/>
</dbReference>
<sequence length="336" mass="36159">MDYSSSSSLLPRRRLDDDDDDLEEGQFVPTAYQQSSDTDDDDAHPTHVGHYRRRRRLSLEELLALGRGDALPSPTPSCESDGTISDGRTNPSHASVFRAEPNRFVLPLDGGWAATGRRGWTGSKLQLFSEAAAPPLGCPIEPLKLHHQTAGAQQQLPRPVVVPRRAADRPQREYTCKFCGKAYTSHQALGGHVAKHKSGQREAEAAAAGMAMPLQDGGAFLAALRRARRAEAPPHHQCRKCHKVFATGVALGGHMRVHYTGPPIVPARRKNRKRGLALLAAADIVAAPPPPTGLSLALAIKKEEAPPTAPAGAGRVVRLFGIDISPKVKAPSEQQC</sequence>
<keyword evidence="5" id="KW-0805">Transcription regulation</keyword>
<dbReference type="Pfam" id="PF13912">
    <property type="entry name" value="zf-C2H2_6"/>
    <property type="match status" value="2"/>
</dbReference>
<evidence type="ECO:0000256" key="3">
    <source>
        <dbReference type="ARBA" id="ARBA00022771"/>
    </source>
</evidence>
<dbReference type="Gene3D" id="3.30.160.60">
    <property type="entry name" value="Classic Zinc Finger"/>
    <property type="match status" value="1"/>
</dbReference>
<evidence type="ECO:0000256" key="4">
    <source>
        <dbReference type="ARBA" id="ARBA00022833"/>
    </source>
</evidence>
<feature type="domain" description="C2H2-type" evidence="9">
    <location>
        <begin position="236"/>
        <end position="263"/>
    </location>
</feature>
<name>A0A2S3ICD2_9POAL</name>
<dbReference type="GO" id="GO:0005634">
    <property type="term" value="C:nucleus"/>
    <property type="evidence" value="ECO:0007669"/>
    <property type="project" value="TreeGrafter"/>
</dbReference>
<dbReference type="GO" id="GO:0008270">
    <property type="term" value="F:zinc ion binding"/>
    <property type="evidence" value="ECO:0007669"/>
    <property type="project" value="UniProtKB-KW"/>
</dbReference>
<feature type="domain" description="C2H2-type" evidence="9">
    <location>
        <begin position="174"/>
        <end position="201"/>
    </location>
</feature>
<evidence type="ECO:0000256" key="6">
    <source>
        <dbReference type="ARBA" id="ARBA00023163"/>
    </source>
</evidence>
<dbReference type="InterPro" id="IPR044653">
    <property type="entry name" value="AZF1/2/3-like"/>
</dbReference>
<dbReference type="InterPro" id="IPR036236">
    <property type="entry name" value="Znf_C2H2_sf"/>
</dbReference>
<dbReference type="SMART" id="SM00355">
    <property type="entry name" value="ZnF_C2H2"/>
    <property type="match status" value="2"/>
</dbReference>
<keyword evidence="3 7" id="KW-0863">Zinc-finger</keyword>
<keyword evidence="1" id="KW-0479">Metal-binding</keyword>
<evidence type="ECO:0000256" key="7">
    <source>
        <dbReference type="PROSITE-ProRule" id="PRU00042"/>
    </source>
</evidence>
<evidence type="ECO:0000259" key="9">
    <source>
        <dbReference type="PROSITE" id="PS50157"/>
    </source>
</evidence>
<evidence type="ECO:0000256" key="8">
    <source>
        <dbReference type="SAM" id="MobiDB-lite"/>
    </source>
</evidence>
<accession>A0A2S3ICD2</accession>
<dbReference type="PROSITE" id="PS50157">
    <property type="entry name" value="ZINC_FINGER_C2H2_2"/>
    <property type="match status" value="2"/>
</dbReference>
<dbReference type="PANTHER" id="PTHR45988:SF30">
    <property type="entry name" value="C2H2-TYPE DOMAIN-CONTAINING PROTEIN"/>
    <property type="match status" value="1"/>
</dbReference>
<evidence type="ECO:0000256" key="2">
    <source>
        <dbReference type="ARBA" id="ARBA00022737"/>
    </source>
</evidence>
<dbReference type="PANTHER" id="PTHR45988">
    <property type="entry name" value="C2H2 TYPE ZINC FINGER TRANSCRIPTION FACTOR FAMILY-RELATED"/>
    <property type="match status" value="1"/>
</dbReference>
<evidence type="ECO:0000256" key="5">
    <source>
        <dbReference type="ARBA" id="ARBA00023015"/>
    </source>
</evidence>
<dbReference type="EMBL" id="CM008053">
    <property type="protein sequence ID" value="PAN41236.2"/>
    <property type="molecule type" value="Genomic_DNA"/>
</dbReference>
<proteinExistence type="predicted"/>
<reference evidence="10" key="1">
    <citation type="submission" date="2018-04" db="EMBL/GenBank/DDBJ databases">
        <title>WGS assembly of Panicum hallii.</title>
        <authorList>
            <person name="Lovell J."/>
            <person name="Jenkins J."/>
            <person name="Lowry D."/>
            <person name="Mamidi S."/>
            <person name="Sreedasyam A."/>
            <person name="Weng X."/>
            <person name="Barry K."/>
            <person name="Bonette J."/>
            <person name="Campitelli B."/>
            <person name="Daum C."/>
            <person name="Gordon S."/>
            <person name="Gould B."/>
            <person name="Lipzen A."/>
            <person name="Macqueen A."/>
            <person name="Palacio-Mejia J."/>
            <person name="Plott C."/>
            <person name="Shakirov E."/>
            <person name="Shu S."/>
            <person name="Yoshinaga Y."/>
            <person name="Zane M."/>
            <person name="Rokhsar D."/>
            <person name="Grimwood J."/>
            <person name="Schmutz J."/>
            <person name="Juenger T."/>
        </authorList>
    </citation>
    <scope>NUCLEOTIDE SEQUENCE [LARGE SCALE GENOMIC DNA]</scope>
    <source>
        <strain evidence="10">FIL2</strain>
    </source>
</reference>
<evidence type="ECO:0000256" key="1">
    <source>
        <dbReference type="ARBA" id="ARBA00022723"/>
    </source>
</evidence>
<gene>
    <name evidence="10" type="ORF">PAHAL_8G020700</name>
</gene>
<organism evidence="10">
    <name type="scientific">Panicum hallii</name>
    <dbReference type="NCBI Taxonomy" id="206008"/>
    <lineage>
        <taxon>Eukaryota</taxon>
        <taxon>Viridiplantae</taxon>
        <taxon>Streptophyta</taxon>
        <taxon>Embryophyta</taxon>
        <taxon>Tracheophyta</taxon>
        <taxon>Spermatophyta</taxon>
        <taxon>Magnoliopsida</taxon>
        <taxon>Liliopsida</taxon>
        <taxon>Poales</taxon>
        <taxon>Poaceae</taxon>
        <taxon>PACMAD clade</taxon>
        <taxon>Panicoideae</taxon>
        <taxon>Panicodae</taxon>
        <taxon>Paniceae</taxon>
        <taxon>Panicinae</taxon>
        <taxon>Panicum</taxon>
        <taxon>Panicum sect. Panicum</taxon>
    </lineage>
</organism>
<keyword evidence="4" id="KW-0862">Zinc</keyword>
<dbReference type="AlphaFoldDB" id="A0A2S3ICD2"/>
<dbReference type="Gramene" id="PAN41236">
    <property type="protein sequence ID" value="PAN41236"/>
    <property type="gene ID" value="PAHAL_8G020700"/>
</dbReference>
<feature type="region of interest" description="Disordered" evidence="8">
    <location>
        <begin position="1"/>
        <end position="52"/>
    </location>
</feature>
<dbReference type="PROSITE" id="PS00028">
    <property type="entry name" value="ZINC_FINGER_C2H2_1"/>
    <property type="match status" value="2"/>
</dbReference>
<protein>
    <recommendedName>
        <fullName evidence="9">C2H2-type domain-containing protein</fullName>
    </recommendedName>
</protein>
<dbReference type="GO" id="GO:0000976">
    <property type="term" value="F:transcription cis-regulatory region binding"/>
    <property type="evidence" value="ECO:0007669"/>
    <property type="project" value="TreeGrafter"/>
</dbReference>
<evidence type="ECO:0000313" key="10">
    <source>
        <dbReference type="EMBL" id="PAN41236.2"/>
    </source>
</evidence>
<feature type="compositionally biased region" description="Polar residues" evidence="8">
    <location>
        <begin position="76"/>
        <end position="93"/>
    </location>
</feature>